<reference evidence="4 5" key="1">
    <citation type="journal article" date="2021" name="Cell">
        <title>Tracing the genetic footprints of vertebrate landing in non-teleost ray-finned fishes.</title>
        <authorList>
            <person name="Bi X."/>
            <person name="Wang K."/>
            <person name="Yang L."/>
            <person name="Pan H."/>
            <person name="Jiang H."/>
            <person name="Wei Q."/>
            <person name="Fang M."/>
            <person name="Yu H."/>
            <person name="Zhu C."/>
            <person name="Cai Y."/>
            <person name="He Y."/>
            <person name="Gan X."/>
            <person name="Zeng H."/>
            <person name="Yu D."/>
            <person name="Zhu Y."/>
            <person name="Jiang H."/>
            <person name="Qiu Q."/>
            <person name="Yang H."/>
            <person name="Zhang Y.E."/>
            <person name="Wang W."/>
            <person name="Zhu M."/>
            <person name="He S."/>
            <person name="Zhang G."/>
        </authorList>
    </citation>
    <scope>NUCLEOTIDE SEQUENCE [LARGE SCALE GENOMIC DNA]</scope>
    <source>
        <strain evidence="4">Bchr_013</strain>
    </source>
</reference>
<protein>
    <submittedName>
        <fullName evidence="4">DTX2 ligase</fullName>
    </submittedName>
</protein>
<dbReference type="InterPro" id="IPR004170">
    <property type="entry name" value="WWE_dom"/>
</dbReference>
<organism evidence="4 5">
    <name type="scientific">Polypterus senegalus</name>
    <name type="common">Senegal bichir</name>
    <dbReference type="NCBI Taxonomy" id="55291"/>
    <lineage>
        <taxon>Eukaryota</taxon>
        <taxon>Metazoa</taxon>
        <taxon>Chordata</taxon>
        <taxon>Craniata</taxon>
        <taxon>Vertebrata</taxon>
        <taxon>Euteleostomi</taxon>
        <taxon>Actinopterygii</taxon>
        <taxon>Polypteriformes</taxon>
        <taxon>Polypteridae</taxon>
        <taxon>Polypterus</taxon>
    </lineage>
</organism>
<dbReference type="InterPro" id="IPR018123">
    <property type="entry name" value="WWE-dom_subgr"/>
</dbReference>
<evidence type="ECO:0000313" key="5">
    <source>
        <dbReference type="Proteomes" id="UP000886611"/>
    </source>
</evidence>
<keyword evidence="2" id="KW-0175">Coiled coil</keyword>
<dbReference type="PROSITE" id="PS50918">
    <property type="entry name" value="WWE"/>
    <property type="match status" value="2"/>
</dbReference>
<gene>
    <name evidence="4" type="primary">Dtx2_1</name>
    <name evidence="4" type="ORF">GTO96_0019420</name>
</gene>
<dbReference type="SMART" id="SM00678">
    <property type="entry name" value="WWE"/>
    <property type="match status" value="2"/>
</dbReference>
<feature type="non-terminal residue" evidence="4">
    <location>
        <position position="1"/>
    </location>
</feature>
<dbReference type="GO" id="GO:0016874">
    <property type="term" value="F:ligase activity"/>
    <property type="evidence" value="ECO:0007669"/>
    <property type="project" value="UniProtKB-KW"/>
</dbReference>
<accession>A0A8X7WYV3</accession>
<keyword evidence="5" id="KW-1185">Reference proteome</keyword>
<feature type="non-terminal residue" evidence="4">
    <location>
        <position position="364"/>
    </location>
</feature>
<sequence>MDSTEDITYFRERIEDLSEEITMLAALLDSNIDETVFEIIEEQVEWTRLHYSISGLHGCGNLQSFLYTLAACLSVMAVAPTTAAVPPQPLVAVWQWQDDMGRWRPYNGKVSVFIEQSMQQRNGGLSSSNSSISLGLCDTSLASYIIDVPSLKQFRQDTGKMRSVCRILYSQSGAPGKGVTWEWANDEGGYTTYEMDICIFLEDSFNQHLTVVDLYTFGYDYTIDLTQNVQINKFSGFKRPIVRRVSVPPGGPWLQLRNHAGLEQRDTASAESAASSTVQEGTFELSELKVLLADLRQDIKKSEKANEKATAKAHERLKQEMKQANECLRQEIQQANERLRQEVQLELRQVLGKIEERIEKNSLN</sequence>
<dbReference type="InterPro" id="IPR037197">
    <property type="entry name" value="WWE_dom_sf"/>
</dbReference>
<proteinExistence type="predicted"/>
<name>A0A8X7WYV3_POLSE</name>
<dbReference type="SUPFAM" id="SSF117839">
    <property type="entry name" value="WWE domain"/>
    <property type="match status" value="2"/>
</dbReference>
<evidence type="ECO:0000259" key="3">
    <source>
        <dbReference type="PROSITE" id="PS50918"/>
    </source>
</evidence>
<feature type="domain" description="WWE" evidence="3">
    <location>
        <begin position="80"/>
        <end position="166"/>
    </location>
</feature>
<dbReference type="Proteomes" id="UP000886611">
    <property type="component" value="Unassembled WGS sequence"/>
</dbReference>
<dbReference type="GO" id="GO:0008270">
    <property type="term" value="F:zinc ion binding"/>
    <property type="evidence" value="ECO:0007669"/>
    <property type="project" value="InterPro"/>
</dbReference>
<feature type="coiled-coil region" evidence="2">
    <location>
        <begin position="285"/>
        <end position="349"/>
    </location>
</feature>
<evidence type="ECO:0000256" key="2">
    <source>
        <dbReference type="SAM" id="Coils"/>
    </source>
</evidence>
<evidence type="ECO:0000256" key="1">
    <source>
        <dbReference type="ARBA" id="ARBA00004906"/>
    </source>
</evidence>
<keyword evidence="4" id="KW-0436">Ligase</keyword>
<dbReference type="Pfam" id="PF02825">
    <property type="entry name" value="WWE"/>
    <property type="match status" value="2"/>
</dbReference>
<dbReference type="AlphaFoldDB" id="A0A8X7WYV3"/>
<dbReference type="Gene3D" id="3.30.720.50">
    <property type="match status" value="2"/>
</dbReference>
<feature type="domain" description="WWE" evidence="3">
    <location>
        <begin position="167"/>
        <end position="243"/>
    </location>
</feature>
<comment type="caution">
    <text evidence="4">The sequence shown here is derived from an EMBL/GenBank/DDBJ whole genome shotgun (WGS) entry which is preliminary data.</text>
</comment>
<comment type="pathway">
    <text evidence="1">Protein modification; protein ubiquitination.</text>
</comment>
<dbReference type="EMBL" id="JAATIS010005477">
    <property type="protein sequence ID" value="KAG2459213.1"/>
    <property type="molecule type" value="Genomic_DNA"/>
</dbReference>
<evidence type="ECO:0000313" key="4">
    <source>
        <dbReference type="EMBL" id="KAG2459213.1"/>
    </source>
</evidence>